<proteinExistence type="predicted"/>
<keyword evidence="3" id="KW-1185">Reference proteome</keyword>
<protein>
    <recommendedName>
        <fullName evidence="4">Transmembrane protein</fullName>
    </recommendedName>
</protein>
<keyword evidence="1" id="KW-0812">Transmembrane</keyword>
<dbReference type="EMBL" id="CP120371">
    <property type="protein sequence ID" value="WEX83561.1"/>
    <property type="molecule type" value="Genomic_DNA"/>
</dbReference>
<accession>A0ABY8D326</accession>
<feature type="transmembrane region" description="Helical" evidence="1">
    <location>
        <begin position="58"/>
        <end position="81"/>
    </location>
</feature>
<evidence type="ECO:0000313" key="3">
    <source>
        <dbReference type="Proteomes" id="UP001235547"/>
    </source>
</evidence>
<evidence type="ECO:0000256" key="1">
    <source>
        <dbReference type="SAM" id="Phobius"/>
    </source>
</evidence>
<feature type="transmembrane region" description="Helical" evidence="1">
    <location>
        <begin position="96"/>
        <end position="116"/>
    </location>
</feature>
<organism evidence="2 3">
    <name type="scientific">Sinorhizobium numidicum</name>
    <dbReference type="NCBI Taxonomy" id="680248"/>
    <lineage>
        <taxon>Bacteria</taxon>
        <taxon>Pseudomonadati</taxon>
        <taxon>Pseudomonadota</taxon>
        <taxon>Alphaproteobacteria</taxon>
        <taxon>Hyphomicrobiales</taxon>
        <taxon>Rhizobiaceae</taxon>
        <taxon>Sinorhizobium/Ensifer group</taxon>
        <taxon>Sinorhizobium</taxon>
    </lineage>
</organism>
<evidence type="ECO:0008006" key="4">
    <source>
        <dbReference type="Google" id="ProtNLM"/>
    </source>
</evidence>
<evidence type="ECO:0000313" key="2">
    <source>
        <dbReference type="EMBL" id="WEX83561.1"/>
    </source>
</evidence>
<dbReference type="RefSeq" id="WP_280734388.1">
    <property type="nucleotide sequence ID" value="NZ_CP120368.1"/>
</dbReference>
<dbReference type="Proteomes" id="UP001235547">
    <property type="component" value="Chromosome 1"/>
</dbReference>
<gene>
    <name evidence="2" type="ORF">PYH38_002346</name>
</gene>
<keyword evidence="1" id="KW-0472">Membrane</keyword>
<reference evidence="2 3" key="1">
    <citation type="submission" date="2023-03" db="EMBL/GenBank/DDBJ databases">
        <authorList>
            <person name="Kaur S."/>
            <person name="Espinosa-Saiz D."/>
            <person name="Velazquez E."/>
            <person name="Menendez E."/>
            <person name="diCenzo G.C."/>
        </authorList>
    </citation>
    <scope>NUCLEOTIDE SEQUENCE [LARGE SCALE GENOMIC DNA]</scope>
    <source>
        <strain evidence="2 3">LMG 27395</strain>
    </source>
</reference>
<keyword evidence="1" id="KW-1133">Transmembrane helix</keyword>
<sequence length="121" mass="13627">MSPGKVALSESEQRAAETAPVDMAALEVASLQQGKTREQLRQEAEDGRTERFRQHFECIAIGAVWIAAFALSLMAAVWMWHLVSPQPYRWLDDKDLWTIQTILTAGALLSIVSGHFKKRME</sequence>
<name>A0ABY8D326_9HYPH</name>